<dbReference type="AlphaFoldDB" id="A0A1M7QH48"/>
<dbReference type="Pfam" id="PF12833">
    <property type="entry name" value="HTH_18"/>
    <property type="match status" value="1"/>
</dbReference>
<dbReference type="InterPro" id="IPR050204">
    <property type="entry name" value="AraC_XylS_family_regulators"/>
</dbReference>
<evidence type="ECO:0000313" key="6">
    <source>
        <dbReference type="Proteomes" id="UP000184339"/>
    </source>
</evidence>
<proteinExistence type="predicted"/>
<dbReference type="PROSITE" id="PS00041">
    <property type="entry name" value="HTH_ARAC_FAMILY_1"/>
    <property type="match status" value="1"/>
</dbReference>
<dbReference type="InterPro" id="IPR018062">
    <property type="entry name" value="HTH_AraC-typ_CS"/>
</dbReference>
<dbReference type="InterPro" id="IPR009057">
    <property type="entry name" value="Homeodomain-like_sf"/>
</dbReference>
<reference evidence="6" key="1">
    <citation type="submission" date="2016-11" db="EMBL/GenBank/DDBJ databases">
        <authorList>
            <person name="Varghese N."/>
            <person name="Submissions S."/>
        </authorList>
    </citation>
    <scope>NUCLEOTIDE SEQUENCE [LARGE SCALE GENOMIC DNA]</scope>
    <source>
        <strain evidence="6">Sac-22</strain>
    </source>
</reference>
<evidence type="ECO:0000256" key="2">
    <source>
        <dbReference type="ARBA" id="ARBA00023125"/>
    </source>
</evidence>
<dbReference type="SMART" id="SM00342">
    <property type="entry name" value="HTH_ARAC"/>
    <property type="match status" value="1"/>
</dbReference>
<keyword evidence="1" id="KW-0805">Transcription regulation</keyword>
<evidence type="ECO:0000256" key="1">
    <source>
        <dbReference type="ARBA" id="ARBA00023015"/>
    </source>
</evidence>
<evidence type="ECO:0000313" key="5">
    <source>
        <dbReference type="EMBL" id="SHN30446.1"/>
    </source>
</evidence>
<dbReference type="EMBL" id="FRCX01000007">
    <property type="protein sequence ID" value="SHN30446.1"/>
    <property type="molecule type" value="Genomic_DNA"/>
</dbReference>
<name>A0A1M7QH48_9BURK</name>
<organism evidence="5 6">
    <name type="scientific">Duganella sacchari</name>
    <dbReference type="NCBI Taxonomy" id="551987"/>
    <lineage>
        <taxon>Bacteria</taxon>
        <taxon>Pseudomonadati</taxon>
        <taxon>Pseudomonadota</taxon>
        <taxon>Betaproteobacteria</taxon>
        <taxon>Burkholderiales</taxon>
        <taxon>Oxalobacteraceae</taxon>
        <taxon>Telluria group</taxon>
        <taxon>Duganella</taxon>
    </lineage>
</organism>
<dbReference type="OrthoDB" id="9816344at2"/>
<dbReference type="RefSeq" id="WP_072786275.1">
    <property type="nucleotide sequence ID" value="NZ_FRCX01000007.1"/>
</dbReference>
<sequence>MDAAIDTPEVLKDWFHRSGVHDPLRTCIGPLPNSKASIVRWTSDHPDAMIQTVSPHLNDYRIAIMMEPVDARIWQQGRPVWGGVIAAERFRICPPSSASQWSRLSSCDIVNLFVPASLVDSLSDLRQTGVPLALGANQFTSDRYVMETVRRMLNADVMAGPLQSQYCDGLMVALLSYLLEHYSRPQDAVQTSTLGGARLRRVLSYMEQHLCEDVTNQQLAGLCAMSPAHFSREFHAALGLPPHRYLMKMRLEKARAMLAAGGHAMADIADTCGFHDASHLSRTFTRHFGSPPARFRQQRGV</sequence>
<dbReference type="GO" id="GO:0043565">
    <property type="term" value="F:sequence-specific DNA binding"/>
    <property type="evidence" value="ECO:0007669"/>
    <property type="project" value="InterPro"/>
</dbReference>
<feature type="domain" description="HTH araC/xylS-type" evidence="4">
    <location>
        <begin position="200"/>
        <end position="298"/>
    </location>
</feature>
<dbReference type="Proteomes" id="UP000184339">
    <property type="component" value="Unassembled WGS sequence"/>
</dbReference>
<dbReference type="SUPFAM" id="SSF46689">
    <property type="entry name" value="Homeodomain-like"/>
    <property type="match status" value="2"/>
</dbReference>
<keyword evidence="3" id="KW-0804">Transcription</keyword>
<dbReference type="InterPro" id="IPR018060">
    <property type="entry name" value="HTH_AraC"/>
</dbReference>
<keyword evidence="2" id="KW-0238">DNA-binding</keyword>
<accession>A0A1M7QH48</accession>
<dbReference type="PANTHER" id="PTHR46796">
    <property type="entry name" value="HTH-TYPE TRANSCRIPTIONAL ACTIVATOR RHAS-RELATED"/>
    <property type="match status" value="1"/>
</dbReference>
<keyword evidence="6" id="KW-1185">Reference proteome</keyword>
<dbReference type="PROSITE" id="PS01124">
    <property type="entry name" value="HTH_ARAC_FAMILY_2"/>
    <property type="match status" value="1"/>
</dbReference>
<dbReference type="Gene3D" id="1.10.10.60">
    <property type="entry name" value="Homeodomain-like"/>
    <property type="match status" value="1"/>
</dbReference>
<protein>
    <submittedName>
        <fullName evidence="5">AraC family transcriptional regulator</fullName>
    </submittedName>
</protein>
<evidence type="ECO:0000259" key="4">
    <source>
        <dbReference type="PROSITE" id="PS01124"/>
    </source>
</evidence>
<dbReference type="STRING" id="551987.SAMN05192549_10770"/>
<gene>
    <name evidence="5" type="ORF">SAMN05192549_10770</name>
</gene>
<dbReference type="PANTHER" id="PTHR46796:SF6">
    <property type="entry name" value="ARAC SUBFAMILY"/>
    <property type="match status" value="1"/>
</dbReference>
<dbReference type="GO" id="GO:0003700">
    <property type="term" value="F:DNA-binding transcription factor activity"/>
    <property type="evidence" value="ECO:0007669"/>
    <property type="project" value="InterPro"/>
</dbReference>
<evidence type="ECO:0000256" key="3">
    <source>
        <dbReference type="ARBA" id="ARBA00023163"/>
    </source>
</evidence>